<dbReference type="OrthoDB" id="6119297at2759"/>
<dbReference type="Proteomes" id="UP001152320">
    <property type="component" value="Chromosome 1"/>
</dbReference>
<sequence>MGQVTECKLLDNTRRYFKIAHIDVDTPYISGRVCAVCVDNPVSELIIGNVEGAKKPDQVEAKVTENSLTPGSSSRRSNAKSGQSYEEDYNTPECT</sequence>
<proteinExistence type="predicted"/>
<dbReference type="EMBL" id="JAIZAY010000001">
    <property type="protein sequence ID" value="KAJ8049234.1"/>
    <property type="molecule type" value="Genomic_DNA"/>
</dbReference>
<dbReference type="AlphaFoldDB" id="A0A9Q1CRL6"/>
<reference evidence="2" key="1">
    <citation type="submission" date="2021-10" db="EMBL/GenBank/DDBJ databases">
        <title>Tropical sea cucumber genome reveals ecological adaptation and Cuvierian tubules defense mechanism.</title>
        <authorList>
            <person name="Chen T."/>
        </authorList>
    </citation>
    <scope>NUCLEOTIDE SEQUENCE</scope>
    <source>
        <strain evidence="2">Nanhai2018</strain>
        <tissue evidence="2">Muscle</tissue>
    </source>
</reference>
<evidence type="ECO:0000256" key="1">
    <source>
        <dbReference type="SAM" id="MobiDB-lite"/>
    </source>
</evidence>
<evidence type="ECO:0000313" key="2">
    <source>
        <dbReference type="EMBL" id="KAJ8049234.1"/>
    </source>
</evidence>
<protein>
    <submittedName>
        <fullName evidence="2">Uncharacterized protein</fullName>
    </submittedName>
</protein>
<comment type="caution">
    <text evidence="2">The sequence shown here is derived from an EMBL/GenBank/DDBJ whole genome shotgun (WGS) entry which is preliminary data.</text>
</comment>
<keyword evidence="3" id="KW-1185">Reference proteome</keyword>
<feature type="region of interest" description="Disordered" evidence="1">
    <location>
        <begin position="56"/>
        <end position="95"/>
    </location>
</feature>
<organism evidence="2 3">
    <name type="scientific">Holothuria leucospilota</name>
    <name type="common">Black long sea cucumber</name>
    <name type="synonym">Mertensiothuria leucospilota</name>
    <dbReference type="NCBI Taxonomy" id="206669"/>
    <lineage>
        <taxon>Eukaryota</taxon>
        <taxon>Metazoa</taxon>
        <taxon>Echinodermata</taxon>
        <taxon>Eleutherozoa</taxon>
        <taxon>Echinozoa</taxon>
        <taxon>Holothuroidea</taxon>
        <taxon>Aspidochirotacea</taxon>
        <taxon>Aspidochirotida</taxon>
        <taxon>Holothuriidae</taxon>
        <taxon>Holothuria</taxon>
    </lineage>
</organism>
<feature type="compositionally biased region" description="Acidic residues" evidence="1">
    <location>
        <begin position="85"/>
        <end position="95"/>
    </location>
</feature>
<gene>
    <name evidence="2" type="ORF">HOLleu_01888</name>
</gene>
<name>A0A9Q1CRL6_HOLLE</name>
<accession>A0A9Q1CRL6</accession>
<evidence type="ECO:0000313" key="3">
    <source>
        <dbReference type="Proteomes" id="UP001152320"/>
    </source>
</evidence>
<feature type="compositionally biased region" description="Polar residues" evidence="1">
    <location>
        <begin position="64"/>
        <end position="84"/>
    </location>
</feature>